<sequence>IPASKELKSQKNKFVSVQAAFGNAPPVEKVVLVSFQSGYLFIQTDKTIYTPGSTVLYRIFTVDHELLPANQKVIVSIEVPGSRGPRHTWGRDSRRD</sequence>
<protein>
    <submittedName>
        <fullName evidence="1">Complement C3</fullName>
    </submittedName>
</protein>
<dbReference type="PANTHER" id="PTHR11412:SF81">
    <property type="entry name" value="COMPLEMENT C3"/>
    <property type="match status" value="1"/>
</dbReference>
<gene>
    <name evidence="1" type="ORF">D623_10000574</name>
</gene>
<reference evidence="1 2" key="1">
    <citation type="journal article" date="2013" name="Nat. Commun.">
        <title>Genome analysis reveals insights into physiology and longevity of the Brandt's bat Myotis brandtii.</title>
        <authorList>
            <person name="Seim I."/>
            <person name="Fang X."/>
            <person name="Xiong Z."/>
            <person name="Lobanov A.V."/>
            <person name="Huang Z."/>
            <person name="Ma S."/>
            <person name="Feng Y."/>
            <person name="Turanov A.A."/>
            <person name="Zhu Y."/>
            <person name="Lenz T.L."/>
            <person name="Gerashchenko M.V."/>
            <person name="Fan D."/>
            <person name="Hee Yim S."/>
            <person name="Yao X."/>
            <person name="Jordan D."/>
            <person name="Xiong Y."/>
            <person name="Ma Y."/>
            <person name="Lyapunov A.N."/>
            <person name="Chen G."/>
            <person name="Kulakova O.I."/>
            <person name="Sun Y."/>
            <person name="Lee S.G."/>
            <person name="Bronson R.T."/>
            <person name="Moskalev A.A."/>
            <person name="Sunyaev S.R."/>
            <person name="Zhang G."/>
            <person name="Krogh A."/>
            <person name="Wang J."/>
            <person name="Gladyshev V.N."/>
        </authorList>
    </citation>
    <scope>NUCLEOTIDE SEQUENCE [LARGE SCALE GENOMIC DNA]</scope>
</reference>
<proteinExistence type="predicted"/>
<organism evidence="1 2">
    <name type="scientific">Myotis brandtii</name>
    <name type="common">Brandt's bat</name>
    <dbReference type="NCBI Taxonomy" id="109478"/>
    <lineage>
        <taxon>Eukaryota</taxon>
        <taxon>Metazoa</taxon>
        <taxon>Chordata</taxon>
        <taxon>Craniata</taxon>
        <taxon>Vertebrata</taxon>
        <taxon>Euteleostomi</taxon>
        <taxon>Mammalia</taxon>
        <taxon>Eutheria</taxon>
        <taxon>Laurasiatheria</taxon>
        <taxon>Chiroptera</taxon>
        <taxon>Yangochiroptera</taxon>
        <taxon>Vespertilionidae</taxon>
        <taxon>Myotis</taxon>
    </lineage>
</organism>
<dbReference type="InterPro" id="IPR050473">
    <property type="entry name" value="A2M/Complement_sys"/>
</dbReference>
<name>S7P7Z5_MYOBR</name>
<evidence type="ECO:0000313" key="2">
    <source>
        <dbReference type="Proteomes" id="UP000052978"/>
    </source>
</evidence>
<keyword evidence="2" id="KW-1185">Reference proteome</keyword>
<dbReference type="PANTHER" id="PTHR11412">
    <property type="entry name" value="MACROGLOBULIN / COMPLEMENT"/>
    <property type="match status" value="1"/>
</dbReference>
<dbReference type="Gene3D" id="2.60.40.1930">
    <property type="match status" value="2"/>
</dbReference>
<evidence type="ECO:0000313" key="1">
    <source>
        <dbReference type="EMBL" id="EPQ06283.1"/>
    </source>
</evidence>
<dbReference type="Proteomes" id="UP000052978">
    <property type="component" value="Unassembled WGS sequence"/>
</dbReference>
<dbReference type="GO" id="GO:0005615">
    <property type="term" value="C:extracellular space"/>
    <property type="evidence" value="ECO:0007669"/>
    <property type="project" value="TreeGrafter"/>
</dbReference>
<feature type="non-terminal residue" evidence="1">
    <location>
        <position position="1"/>
    </location>
</feature>
<dbReference type="EMBL" id="KE161977">
    <property type="protein sequence ID" value="EPQ06283.1"/>
    <property type="molecule type" value="Genomic_DNA"/>
</dbReference>
<dbReference type="AlphaFoldDB" id="S7P7Z5"/>
<dbReference type="GO" id="GO:0006956">
    <property type="term" value="P:complement activation"/>
    <property type="evidence" value="ECO:0007669"/>
    <property type="project" value="TreeGrafter"/>
</dbReference>
<accession>S7P7Z5</accession>